<accession>A0A9D2NJL0</accession>
<name>A0A9D2NJL0_9FIRM</name>
<protein>
    <recommendedName>
        <fullName evidence="3">Alpha-mannosidase</fullName>
    </recommendedName>
</protein>
<reference evidence="1" key="2">
    <citation type="submission" date="2021-04" db="EMBL/GenBank/DDBJ databases">
        <authorList>
            <person name="Gilroy R."/>
        </authorList>
    </citation>
    <scope>NUCLEOTIDE SEQUENCE</scope>
    <source>
        <strain evidence="1">USAMLcec2-132</strain>
    </source>
</reference>
<reference evidence="1" key="1">
    <citation type="journal article" date="2021" name="PeerJ">
        <title>Extensive microbial diversity within the chicken gut microbiome revealed by metagenomics and culture.</title>
        <authorList>
            <person name="Gilroy R."/>
            <person name="Ravi A."/>
            <person name="Getino M."/>
            <person name="Pursley I."/>
            <person name="Horton D.L."/>
            <person name="Alikhan N.F."/>
            <person name="Baker D."/>
            <person name="Gharbi K."/>
            <person name="Hall N."/>
            <person name="Watson M."/>
            <person name="Adriaenssens E.M."/>
            <person name="Foster-Nyarko E."/>
            <person name="Jarju S."/>
            <person name="Secka A."/>
            <person name="Antonio M."/>
            <person name="Oren A."/>
            <person name="Chaudhuri R.R."/>
            <person name="La Ragione R."/>
            <person name="Hildebrand F."/>
            <person name="Pallen M.J."/>
        </authorList>
    </citation>
    <scope>NUCLEOTIDE SEQUENCE</scope>
    <source>
        <strain evidence="1">USAMLcec2-132</strain>
    </source>
</reference>
<dbReference type="AlphaFoldDB" id="A0A9D2NJL0"/>
<dbReference type="Gene3D" id="3.20.110.10">
    <property type="entry name" value="Glycoside hydrolase 38, N terminal domain"/>
    <property type="match status" value="1"/>
</dbReference>
<comment type="caution">
    <text evidence="1">The sequence shown here is derived from an EMBL/GenBank/DDBJ whole genome shotgun (WGS) entry which is preliminary data.</text>
</comment>
<proteinExistence type="predicted"/>
<evidence type="ECO:0000313" key="1">
    <source>
        <dbReference type="EMBL" id="HJC25446.1"/>
    </source>
</evidence>
<dbReference type="EMBL" id="DWWS01000065">
    <property type="protein sequence ID" value="HJC25446.1"/>
    <property type="molecule type" value="Genomic_DNA"/>
</dbReference>
<dbReference type="Proteomes" id="UP000823891">
    <property type="component" value="Unassembled WGS sequence"/>
</dbReference>
<evidence type="ECO:0000313" key="2">
    <source>
        <dbReference type="Proteomes" id="UP000823891"/>
    </source>
</evidence>
<evidence type="ECO:0008006" key="3">
    <source>
        <dbReference type="Google" id="ProtNLM"/>
    </source>
</evidence>
<gene>
    <name evidence="1" type="ORF">H9761_17400</name>
</gene>
<organism evidence="1 2">
    <name type="scientific">Candidatus Eisenbergiella merdavium</name>
    <dbReference type="NCBI Taxonomy" id="2838551"/>
    <lineage>
        <taxon>Bacteria</taxon>
        <taxon>Bacillati</taxon>
        <taxon>Bacillota</taxon>
        <taxon>Clostridia</taxon>
        <taxon>Lachnospirales</taxon>
        <taxon>Lachnospiraceae</taxon>
        <taxon>Eisenbergiella</taxon>
    </lineage>
</organism>
<sequence>MHTTPGCSMQQLVQNMQELDELRRLTGSPITTAINHDINGQPWTMCPLLLDSGVSFYLTGINIHFGGIPFRRPYAFRWEAPDGRWLTSFVGEHYSMFNTFLQTEFGDTAKMEKGIRDYIRRAEESGWEEDFVFLTAANPPLCDNNSPDTSLAELIRRYNAEGHEQIIRFATPEMLYERIRQRGEEGLSNHAGDWTDYWNFGCASTPRELRINRAAKNLLKKADFLESFRDEPSGKRMRRLFKKAWENTLFFDEHTWGYWNAVGNPDQEGILIVNPTPFPMRQRLRLPSYMTRIGRNLAAARARDYLPYIEDAPDCRRYAGVEVGPFSMKRIPFSRLTPIDGKKAAGCRVSDEALDTPFYHVILRPETGRIVQIEEKKTGRRLLDENSEWGFFDLAEERVDARYEKQERSSIFPKDVEKLFHSISQWNHEWKADRRGISKLKEHFVEENEEEIALVSRAASQSMEWLETRTIFSAAEPVIRVELGMKKMPETAPVGIYFTIPLALSEDWDCVYDTMDTFVRLDEEQLGNVCRDYLTVDRTISMFDEKGGVTLACPDAPMVQAGDFHFGRENRRIERRKNPLLLAWVSNNYWDTNFAASQDGRLNFRYELTPFVEFDKKEAYRAGLKAADPCAVGAAIRCPEETERQLLFCESKGEDKNVMPVLIRPQYDGKGLLIGVMNFGVQKEKCVLRTKIDRPIRYAARTDLQGKTRQELAVEKGMTSLEVPARGLVFLRLIF</sequence>
<dbReference type="InterPro" id="IPR027291">
    <property type="entry name" value="Glyco_hydro_38_N_sf"/>
</dbReference>